<comment type="caution">
    <text evidence="1">The sequence shown here is derived from an EMBL/GenBank/DDBJ whole genome shotgun (WGS) entry which is preliminary data.</text>
</comment>
<proteinExistence type="predicted"/>
<sequence length="111" mass="12184">MRKPRAELRALEAERHVDVDPRFAGHELPYGISIGRVSAGDWSSSVPDLLTAEGRYGVRLGEDPAQARAAFEERVAQACAADPWLRENPVVVTWPGVSSLREPCARAPAHR</sequence>
<protein>
    <submittedName>
        <fullName evidence="1">Uncharacterized protein</fullName>
    </submittedName>
</protein>
<organism evidence="1 2">
    <name type="scientific">Candidatus Phosphoribacter hodrii</name>
    <dbReference type="NCBI Taxonomy" id="2953743"/>
    <lineage>
        <taxon>Bacteria</taxon>
        <taxon>Bacillati</taxon>
        <taxon>Actinomycetota</taxon>
        <taxon>Actinomycetes</taxon>
        <taxon>Micrococcales</taxon>
        <taxon>Dermatophilaceae</taxon>
        <taxon>Candidatus Phosphoribacter</taxon>
    </lineage>
</organism>
<evidence type="ECO:0000313" key="1">
    <source>
        <dbReference type="EMBL" id="MBL0003907.1"/>
    </source>
</evidence>
<dbReference type="EMBL" id="JADKGK010000019">
    <property type="protein sequence ID" value="MBL0003907.1"/>
    <property type="molecule type" value="Genomic_DNA"/>
</dbReference>
<dbReference type="Proteomes" id="UP000886632">
    <property type="component" value="Unassembled WGS sequence"/>
</dbReference>
<accession>A0A9D7T744</accession>
<dbReference type="AlphaFoldDB" id="A0A9D7T744"/>
<dbReference type="Gene3D" id="3.30.70.360">
    <property type="match status" value="1"/>
</dbReference>
<evidence type="ECO:0000313" key="2">
    <source>
        <dbReference type="Proteomes" id="UP000886632"/>
    </source>
</evidence>
<gene>
    <name evidence="1" type="ORF">IPP00_07925</name>
</gene>
<name>A0A9D7T744_9MICO</name>
<reference evidence="1" key="1">
    <citation type="submission" date="2020-10" db="EMBL/GenBank/DDBJ databases">
        <title>Connecting structure to function with the recovery of over 1000 high-quality activated sludge metagenome-assembled genomes encoding full-length rRNA genes using long-read sequencing.</title>
        <authorList>
            <person name="Singleton C.M."/>
            <person name="Petriglieri F."/>
            <person name="Kristensen J.M."/>
            <person name="Kirkegaard R.H."/>
            <person name="Michaelsen T.Y."/>
            <person name="Andersen M.H."/>
            <person name="Karst S.M."/>
            <person name="Dueholm M.S."/>
            <person name="Nielsen P.H."/>
            <person name="Albertsen M."/>
        </authorList>
    </citation>
    <scope>NUCLEOTIDE SEQUENCE</scope>
    <source>
        <strain evidence="1">Ribe_18-Q3-R11-54_MAXAC.001</strain>
    </source>
</reference>